<feature type="domain" description="IrrE N-terminal-like" evidence="1">
    <location>
        <begin position="80"/>
        <end position="184"/>
    </location>
</feature>
<reference evidence="3" key="1">
    <citation type="submission" date="2019-10" db="EMBL/GenBank/DDBJ databases">
        <title>Lacipirellula parvula gen. nov., sp. nov., representing a lineage of planctomycetes widespread in freshwater anoxic habitats, and description of the family Lacipirellulaceae.</title>
        <authorList>
            <person name="Dedysh S.N."/>
            <person name="Kulichevskaya I.S."/>
            <person name="Beletsky A.V."/>
            <person name="Rakitin A.L."/>
            <person name="Mardanov A.V."/>
            <person name="Ivanova A.A."/>
            <person name="Saltykova V.X."/>
            <person name="Rijpstra W.I.C."/>
            <person name="Sinninghe Damste J.S."/>
            <person name="Ravin N.V."/>
        </authorList>
    </citation>
    <scope>NUCLEOTIDE SEQUENCE [LARGE SCALE GENOMIC DNA]</scope>
    <source>
        <strain evidence="3">PX69</strain>
    </source>
</reference>
<dbReference type="Proteomes" id="UP000326837">
    <property type="component" value="Chromosome"/>
</dbReference>
<dbReference type="EMBL" id="AP021861">
    <property type="protein sequence ID" value="BBO34177.1"/>
    <property type="molecule type" value="Genomic_DNA"/>
</dbReference>
<protein>
    <recommendedName>
        <fullName evidence="1">IrrE N-terminal-like domain-containing protein</fullName>
    </recommendedName>
</protein>
<dbReference type="AlphaFoldDB" id="A0A5K7XDQ4"/>
<gene>
    <name evidence="2" type="ORF">PLANPX_3789</name>
</gene>
<dbReference type="Gene3D" id="1.10.10.2910">
    <property type="match status" value="1"/>
</dbReference>
<organism evidence="2 3">
    <name type="scientific">Lacipirellula parvula</name>
    <dbReference type="NCBI Taxonomy" id="2650471"/>
    <lineage>
        <taxon>Bacteria</taxon>
        <taxon>Pseudomonadati</taxon>
        <taxon>Planctomycetota</taxon>
        <taxon>Planctomycetia</taxon>
        <taxon>Pirellulales</taxon>
        <taxon>Lacipirellulaceae</taxon>
        <taxon>Lacipirellula</taxon>
    </lineage>
</organism>
<name>A0A5K7XDQ4_9BACT</name>
<proteinExistence type="predicted"/>
<dbReference type="RefSeq" id="WP_152099804.1">
    <property type="nucleotide sequence ID" value="NZ_AP021861.1"/>
</dbReference>
<accession>A0A5K7XDQ4</accession>
<dbReference type="KEGG" id="lpav:PLANPX_3789"/>
<evidence type="ECO:0000259" key="1">
    <source>
        <dbReference type="Pfam" id="PF06114"/>
    </source>
</evidence>
<dbReference type="InterPro" id="IPR010359">
    <property type="entry name" value="IrrE_HExxH"/>
</dbReference>
<dbReference type="Pfam" id="PF06114">
    <property type="entry name" value="Peptidase_M78"/>
    <property type="match status" value="1"/>
</dbReference>
<evidence type="ECO:0000313" key="3">
    <source>
        <dbReference type="Proteomes" id="UP000326837"/>
    </source>
</evidence>
<keyword evidence="3" id="KW-1185">Reference proteome</keyword>
<evidence type="ECO:0000313" key="2">
    <source>
        <dbReference type="EMBL" id="BBO34177.1"/>
    </source>
</evidence>
<sequence>MAKANDYLLPDAQRALIQKHAKLALERAGAFGVFPTPIDEILDASKLVVSDDDLADEGLIAHFRRKAKAAGQSLRRAINKVMGALDAVAKIIYLDRTLHVAKIAFIKLHEAGHAVLPWQRDIYSHTEDCEVTLAPEIAEEFEREANTFAADVIFQINKFTEEANQYPFGILVPVRLSKRYGASIYMSVRRYVTESHRACMVLVLEPPKIAPGGFSAEMRREVASPSFLQQFGPLSWPASFGPDDEIGRIVPLYGRKMSRPREITLVDRNKVQHKCVAEAFTQTHQVFILIHSVATLKRLTVSMTG</sequence>